<dbReference type="EMBL" id="WHWC01000004">
    <property type="protein sequence ID" value="KAG8383748.1"/>
    <property type="molecule type" value="Genomic_DNA"/>
</dbReference>
<evidence type="ECO:0000313" key="1">
    <source>
        <dbReference type="EMBL" id="KAG8383748.1"/>
    </source>
</evidence>
<organism evidence="1 2">
    <name type="scientific">Buddleja alternifolia</name>
    <dbReference type="NCBI Taxonomy" id="168488"/>
    <lineage>
        <taxon>Eukaryota</taxon>
        <taxon>Viridiplantae</taxon>
        <taxon>Streptophyta</taxon>
        <taxon>Embryophyta</taxon>
        <taxon>Tracheophyta</taxon>
        <taxon>Spermatophyta</taxon>
        <taxon>Magnoliopsida</taxon>
        <taxon>eudicotyledons</taxon>
        <taxon>Gunneridae</taxon>
        <taxon>Pentapetalae</taxon>
        <taxon>asterids</taxon>
        <taxon>lamiids</taxon>
        <taxon>Lamiales</taxon>
        <taxon>Scrophulariaceae</taxon>
        <taxon>Buddlejeae</taxon>
        <taxon>Buddleja</taxon>
    </lineage>
</organism>
<sequence>MDSSLNRRHPKQELELRYLSTPLCECKMQADIRVVESDRKPSKGNCTTVALNIPATSLDGVSLFELHGIQLAHQLFFHPILMVKVNFLDLKRMEKKWKR</sequence>
<name>A0AAV6XMQ0_9LAMI</name>
<protein>
    <submittedName>
        <fullName evidence="1">Uncharacterized protein</fullName>
    </submittedName>
</protein>
<keyword evidence="2" id="KW-1185">Reference proteome</keyword>
<gene>
    <name evidence="1" type="ORF">BUALT_Bualt04G0046100</name>
</gene>
<reference evidence="1" key="1">
    <citation type="submission" date="2019-10" db="EMBL/GenBank/DDBJ databases">
        <authorList>
            <person name="Zhang R."/>
            <person name="Pan Y."/>
            <person name="Wang J."/>
            <person name="Ma R."/>
            <person name="Yu S."/>
        </authorList>
    </citation>
    <scope>NUCLEOTIDE SEQUENCE</scope>
    <source>
        <strain evidence="1">LA-IB0</strain>
        <tissue evidence="1">Leaf</tissue>
    </source>
</reference>
<accession>A0AAV6XMQ0</accession>
<evidence type="ECO:0000313" key="2">
    <source>
        <dbReference type="Proteomes" id="UP000826271"/>
    </source>
</evidence>
<proteinExistence type="predicted"/>
<dbReference type="AlphaFoldDB" id="A0AAV6XMQ0"/>
<dbReference type="Proteomes" id="UP000826271">
    <property type="component" value="Unassembled WGS sequence"/>
</dbReference>
<comment type="caution">
    <text evidence="1">The sequence shown here is derived from an EMBL/GenBank/DDBJ whole genome shotgun (WGS) entry which is preliminary data.</text>
</comment>